<name>A0A397WAV9_9GLOM</name>
<dbReference type="EMBL" id="QKWP01000005">
    <property type="protein sequence ID" value="RIB30779.1"/>
    <property type="molecule type" value="Genomic_DNA"/>
</dbReference>
<gene>
    <name evidence="1" type="ORF">C2G38_2136207</name>
</gene>
<dbReference type="Proteomes" id="UP000266673">
    <property type="component" value="Unassembled WGS sequence"/>
</dbReference>
<feature type="non-terminal residue" evidence="1">
    <location>
        <position position="354"/>
    </location>
</feature>
<dbReference type="AlphaFoldDB" id="A0A397WAV9"/>
<accession>A0A397WAV9</accession>
<dbReference type="OrthoDB" id="2403385at2759"/>
<evidence type="ECO:0000313" key="2">
    <source>
        <dbReference type="Proteomes" id="UP000266673"/>
    </source>
</evidence>
<keyword evidence="2" id="KW-1185">Reference proteome</keyword>
<comment type="caution">
    <text evidence="1">The sequence shown here is derived from an EMBL/GenBank/DDBJ whole genome shotgun (WGS) entry which is preliminary data.</text>
</comment>
<sequence>MTQALRIYNQESNFITVILSNKFDFKFNRIQIFAGYQTDIKKAVKVKSSAKKIIKKTITKVSRQQSILQKLKAIKGSPLSRYNIVFLPEKRNSDPIRKVLLNDWVELEHTWLNFETNVQIDDFHDSNIEILLKKYDDAISENEKNLINVMNTICESVLEIKENFDLDVHWDMQWVQNMYRIFGEVDNENRKEQKKNSAETEEKQNGRWKHDIVYYLKFNDMKFHIGFGETVGDAFINDDKKMKNDLEKILKAMQLGLFELQRVLDETNICSEIQKTETYGILVYKKMVSFYATHCHDGVYLVDKIDSFTLPDEAFELKTLSHIMKRILCFKKRIINQVDLLENYLTIDTRRKEP</sequence>
<protein>
    <submittedName>
        <fullName evidence="1">Uncharacterized protein</fullName>
    </submittedName>
</protein>
<evidence type="ECO:0000313" key="1">
    <source>
        <dbReference type="EMBL" id="RIB30779.1"/>
    </source>
</evidence>
<organism evidence="1 2">
    <name type="scientific">Gigaspora rosea</name>
    <dbReference type="NCBI Taxonomy" id="44941"/>
    <lineage>
        <taxon>Eukaryota</taxon>
        <taxon>Fungi</taxon>
        <taxon>Fungi incertae sedis</taxon>
        <taxon>Mucoromycota</taxon>
        <taxon>Glomeromycotina</taxon>
        <taxon>Glomeromycetes</taxon>
        <taxon>Diversisporales</taxon>
        <taxon>Gigasporaceae</taxon>
        <taxon>Gigaspora</taxon>
    </lineage>
</organism>
<reference evidence="1 2" key="1">
    <citation type="submission" date="2018-06" db="EMBL/GenBank/DDBJ databases">
        <title>Comparative genomics reveals the genomic features of Rhizophagus irregularis, R. cerebriforme, R. diaphanum and Gigaspora rosea, and their symbiotic lifestyle signature.</title>
        <authorList>
            <person name="Morin E."/>
            <person name="San Clemente H."/>
            <person name="Chen E.C.H."/>
            <person name="De La Providencia I."/>
            <person name="Hainaut M."/>
            <person name="Kuo A."/>
            <person name="Kohler A."/>
            <person name="Murat C."/>
            <person name="Tang N."/>
            <person name="Roy S."/>
            <person name="Loubradou J."/>
            <person name="Henrissat B."/>
            <person name="Grigoriev I.V."/>
            <person name="Corradi N."/>
            <person name="Roux C."/>
            <person name="Martin F.M."/>
        </authorList>
    </citation>
    <scope>NUCLEOTIDE SEQUENCE [LARGE SCALE GENOMIC DNA]</scope>
    <source>
        <strain evidence="1 2">DAOM 194757</strain>
    </source>
</reference>
<proteinExistence type="predicted"/>